<comment type="caution">
    <text evidence="5">The sequence shown here is derived from an EMBL/GenBank/DDBJ whole genome shotgun (WGS) entry which is preliminary data.</text>
</comment>
<dbReference type="InterPro" id="IPR052355">
    <property type="entry name" value="CENP-V-like"/>
</dbReference>
<protein>
    <submittedName>
        <fullName evidence="5">GFA family protein</fullName>
    </submittedName>
</protein>
<dbReference type="RefSeq" id="WP_188163502.1">
    <property type="nucleotide sequence ID" value="NZ_JACVVX010000001.1"/>
</dbReference>
<keyword evidence="2" id="KW-0479">Metal-binding</keyword>
<evidence type="ECO:0000256" key="1">
    <source>
        <dbReference type="ARBA" id="ARBA00005495"/>
    </source>
</evidence>
<dbReference type="PROSITE" id="PS51891">
    <property type="entry name" value="CENP_V_GFA"/>
    <property type="match status" value="1"/>
</dbReference>
<dbReference type="Pfam" id="PF04828">
    <property type="entry name" value="GFA"/>
    <property type="match status" value="1"/>
</dbReference>
<evidence type="ECO:0000256" key="3">
    <source>
        <dbReference type="ARBA" id="ARBA00022833"/>
    </source>
</evidence>
<dbReference type="SUPFAM" id="SSF51316">
    <property type="entry name" value="Mss4-like"/>
    <property type="match status" value="1"/>
</dbReference>
<evidence type="ECO:0000259" key="4">
    <source>
        <dbReference type="PROSITE" id="PS51891"/>
    </source>
</evidence>
<dbReference type="Proteomes" id="UP000643405">
    <property type="component" value="Unassembled WGS sequence"/>
</dbReference>
<dbReference type="InterPro" id="IPR006913">
    <property type="entry name" value="CENP-V/GFA"/>
</dbReference>
<comment type="similarity">
    <text evidence="1">Belongs to the Gfa family.</text>
</comment>
<accession>A0A8J6Q0S0</accession>
<feature type="domain" description="CENP-V/GFA" evidence="4">
    <location>
        <begin position="2"/>
        <end position="110"/>
    </location>
</feature>
<dbReference type="EMBL" id="JACVVX010000001">
    <property type="protein sequence ID" value="MBD0414125.1"/>
    <property type="molecule type" value="Genomic_DNA"/>
</dbReference>
<organism evidence="5 6">
    <name type="scientific">Oryzicola mucosus</name>
    <dbReference type="NCBI Taxonomy" id="2767425"/>
    <lineage>
        <taxon>Bacteria</taxon>
        <taxon>Pseudomonadati</taxon>
        <taxon>Pseudomonadota</taxon>
        <taxon>Alphaproteobacteria</taxon>
        <taxon>Hyphomicrobiales</taxon>
        <taxon>Phyllobacteriaceae</taxon>
        <taxon>Oryzicola</taxon>
    </lineage>
</organism>
<dbReference type="Gene3D" id="2.170.150.70">
    <property type="match status" value="1"/>
</dbReference>
<keyword evidence="6" id="KW-1185">Reference proteome</keyword>
<dbReference type="PANTHER" id="PTHR28620">
    <property type="entry name" value="CENTROMERE PROTEIN V"/>
    <property type="match status" value="1"/>
</dbReference>
<keyword evidence="3" id="KW-0862">Zinc</keyword>
<dbReference type="InterPro" id="IPR011057">
    <property type="entry name" value="Mss4-like_sf"/>
</dbReference>
<name>A0A8J6Q0S0_9HYPH</name>
<reference evidence="5" key="1">
    <citation type="submission" date="2020-09" db="EMBL/GenBank/DDBJ databases">
        <title>Genome seq and assembly of Tianweitania sp.</title>
        <authorList>
            <person name="Chhetri G."/>
        </authorList>
    </citation>
    <scope>NUCLEOTIDE SEQUENCE</scope>
    <source>
        <strain evidence="5">Rool2</strain>
    </source>
</reference>
<dbReference type="GO" id="GO:0046872">
    <property type="term" value="F:metal ion binding"/>
    <property type="evidence" value="ECO:0007669"/>
    <property type="project" value="UniProtKB-KW"/>
</dbReference>
<sequence length="114" mass="12761">MHQGSCHCGEIRFKVDVNLDNPITCNCSYCRRQGGILAFTPAQNFELEHGEAKLTEYRFNTNKIQHLFCSVCGMESFARAAAPDGTEMVAVNVRCLEDVDVESLKPTPYDGRSR</sequence>
<gene>
    <name evidence="5" type="ORF">ICI42_05610</name>
</gene>
<dbReference type="PANTHER" id="PTHR28620:SF1">
    <property type="entry name" value="CENP-V_GFA DOMAIN-CONTAINING PROTEIN"/>
    <property type="match status" value="1"/>
</dbReference>
<dbReference type="AlphaFoldDB" id="A0A8J6Q0S0"/>
<evidence type="ECO:0000313" key="6">
    <source>
        <dbReference type="Proteomes" id="UP000643405"/>
    </source>
</evidence>
<dbReference type="GO" id="GO:0016846">
    <property type="term" value="F:carbon-sulfur lyase activity"/>
    <property type="evidence" value="ECO:0007669"/>
    <property type="project" value="InterPro"/>
</dbReference>
<evidence type="ECO:0000313" key="5">
    <source>
        <dbReference type="EMBL" id="MBD0414125.1"/>
    </source>
</evidence>
<proteinExistence type="inferred from homology"/>
<evidence type="ECO:0000256" key="2">
    <source>
        <dbReference type="ARBA" id="ARBA00022723"/>
    </source>
</evidence>